<evidence type="ECO:0000313" key="2">
    <source>
        <dbReference type="EMBL" id="CEM25995.1"/>
    </source>
</evidence>
<dbReference type="AlphaFoldDB" id="A0A0G4GAI2"/>
<feature type="compositionally biased region" description="Basic and acidic residues" evidence="1">
    <location>
        <begin position="148"/>
        <end position="160"/>
    </location>
</feature>
<feature type="region of interest" description="Disordered" evidence="1">
    <location>
        <begin position="321"/>
        <end position="346"/>
    </location>
</feature>
<reference evidence="2" key="1">
    <citation type="submission" date="2014-11" db="EMBL/GenBank/DDBJ databases">
        <authorList>
            <person name="Otto D Thomas"/>
            <person name="Naeem Raeece"/>
        </authorList>
    </citation>
    <scope>NUCLEOTIDE SEQUENCE</scope>
</reference>
<feature type="region of interest" description="Disordered" evidence="1">
    <location>
        <begin position="482"/>
        <end position="503"/>
    </location>
</feature>
<feature type="compositionally biased region" description="Basic residues" evidence="1">
    <location>
        <begin position="432"/>
        <end position="445"/>
    </location>
</feature>
<name>A0A0G4GAI2_9ALVE</name>
<gene>
    <name evidence="2" type="ORF">Cvel_21006</name>
</gene>
<accession>A0A0G4GAI2</accession>
<organism evidence="2">
    <name type="scientific">Chromera velia CCMP2878</name>
    <dbReference type="NCBI Taxonomy" id="1169474"/>
    <lineage>
        <taxon>Eukaryota</taxon>
        <taxon>Sar</taxon>
        <taxon>Alveolata</taxon>
        <taxon>Colpodellida</taxon>
        <taxon>Chromeraceae</taxon>
        <taxon>Chromera</taxon>
    </lineage>
</organism>
<proteinExistence type="predicted"/>
<protein>
    <submittedName>
        <fullName evidence="2">Uncharacterized protein</fullName>
    </submittedName>
</protein>
<sequence>MKKNPTLHKKSQPLHAVPQRFSLIEMYKGTDKTLAKNLNNKLDRQIEELAGKFFACPDGMHKKFSSHHGTGTLVNPSIDPQALLKQKDQQDLGSLLKNECKTPGVVSNVCSLCPCNSWTGKDNQFLNGLPVVPLFVLPDNSRLRKGDLQVSLDAKDKKMSGGDGGRNRRRKSSTTDSKHAQPVFQGHFCHSFCALWNPNVVMMDCEKDDMAERVNGAMKWGYSTFEEGWKMDQNTARGGGLGGGMWNDPAMQGHRQYAVCLQSFLDQQKQNGHTKCIGCEKATGHFMLHCMRPDCGACWHPSCGSGSGAGAYMTMKTRGVEGDGDRKIDADRDTGGQQKGAKNNQRPSLEVVTLCPEHSKHFTGTTLGGDMEHKVLVEALWDALPSTAPPESDAFAPHREAAAARRRLLLESQGAIGDAGGDGEDNREVEKAKKKMKKGKGKKGKKETEKEKSAALPLNKKLQKFLQPPAWTVAPQLCITKGSSKSSVEVEKGEGSENERARCNTEGAAAAAAASGAVRVSGSVISRLID</sequence>
<dbReference type="VEuPathDB" id="CryptoDB:Cvel_21006"/>
<feature type="compositionally biased region" description="Basic and acidic residues" evidence="1">
    <location>
        <begin position="488"/>
        <end position="503"/>
    </location>
</feature>
<feature type="region of interest" description="Disordered" evidence="1">
    <location>
        <begin position="415"/>
        <end position="454"/>
    </location>
</feature>
<feature type="compositionally biased region" description="Basic and acidic residues" evidence="1">
    <location>
        <begin position="321"/>
        <end position="334"/>
    </location>
</feature>
<feature type="region of interest" description="Disordered" evidence="1">
    <location>
        <begin position="148"/>
        <end position="179"/>
    </location>
</feature>
<dbReference type="EMBL" id="CDMZ01001032">
    <property type="protein sequence ID" value="CEM25995.1"/>
    <property type="molecule type" value="Genomic_DNA"/>
</dbReference>
<evidence type="ECO:0000256" key="1">
    <source>
        <dbReference type="SAM" id="MobiDB-lite"/>
    </source>
</evidence>